<dbReference type="Gene3D" id="3.40.50.12370">
    <property type="match status" value="1"/>
</dbReference>
<keyword evidence="4" id="KW-1185">Reference proteome</keyword>
<feature type="domain" description="UspA" evidence="2">
    <location>
        <begin position="150"/>
        <end position="271"/>
    </location>
</feature>
<evidence type="ECO:0000259" key="2">
    <source>
        <dbReference type="Pfam" id="PF00582"/>
    </source>
</evidence>
<organism evidence="3 4">
    <name type="scientific">Pontibacter ruber</name>
    <dbReference type="NCBI Taxonomy" id="1343895"/>
    <lineage>
        <taxon>Bacteria</taxon>
        <taxon>Pseudomonadati</taxon>
        <taxon>Bacteroidota</taxon>
        <taxon>Cytophagia</taxon>
        <taxon>Cytophagales</taxon>
        <taxon>Hymenobacteraceae</taxon>
        <taxon>Pontibacter</taxon>
    </lineage>
</organism>
<sequence length="305" mass="33921">MSKPSLVKRILVPLELNKAGEDLLSYAGQLAQACGAELLLFHACKTASLTFTQQSSCIQKLRTFGERILSDPKQGKATAPFDCVVRPGVIRDGIQAVVQDYSIDLVLMEASTIREEGGAGESANHAAAIMELVRCPVMVIPGEARYKKLKHLVFATDFTDQQPQVLLQIADFAQQLNTKLTLVQVYSAEERPQLCAYKAAMLELERKLQGRKVTFKLLEEEDVLEGVSEFAELAAADMLILATQDNYLMQRLFSSNYVKTMAYHTRIPLVTYRQQKNKPCSGCCANCASKQREQQAVEVLRVLNE</sequence>
<accession>A0ABW5CSP8</accession>
<evidence type="ECO:0000313" key="3">
    <source>
        <dbReference type="EMBL" id="MFD2244939.1"/>
    </source>
</evidence>
<comment type="caution">
    <text evidence="3">The sequence shown here is derived from an EMBL/GenBank/DDBJ whole genome shotgun (WGS) entry which is preliminary data.</text>
</comment>
<dbReference type="PANTHER" id="PTHR46268:SF6">
    <property type="entry name" value="UNIVERSAL STRESS PROTEIN UP12"/>
    <property type="match status" value="1"/>
</dbReference>
<dbReference type="PROSITE" id="PS51257">
    <property type="entry name" value="PROKAR_LIPOPROTEIN"/>
    <property type="match status" value="1"/>
</dbReference>
<dbReference type="InterPro" id="IPR006016">
    <property type="entry name" value="UspA"/>
</dbReference>
<protein>
    <submittedName>
        <fullName evidence="3">Universal stress protein</fullName>
    </submittedName>
</protein>
<dbReference type="RefSeq" id="WP_250429687.1">
    <property type="nucleotide sequence ID" value="NZ_JALPRR010000002.1"/>
</dbReference>
<feature type="domain" description="UspA" evidence="2">
    <location>
        <begin position="8"/>
        <end position="141"/>
    </location>
</feature>
<dbReference type="Pfam" id="PF00582">
    <property type="entry name" value="Usp"/>
    <property type="match status" value="2"/>
</dbReference>
<comment type="similarity">
    <text evidence="1">Belongs to the universal stress protein A family.</text>
</comment>
<dbReference type="EMBL" id="JBHUIM010000001">
    <property type="protein sequence ID" value="MFD2244939.1"/>
    <property type="molecule type" value="Genomic_DNA"/>
</dbReference>
<name>A0ABW5CSP8_9BACT</name>
<evidence type="ECO:0000313" key="4">
    <source>
        <dbReference type="Proteomes" id="UP001597374"/>
    </source>
</evidence>
<evidence type="ECO:0000256" key="1">
    <source>
        <dbReference type="ARBA" id="ARBA00008791"/>
    </source>
</evidence>
<dbReference type="SUPFAM" id="SSF52402">
    <property type="entry name" value="Adenine nucleotide alpha hydrolases-like"/>
    <property type="match status" value="2"/>
</dbReference>
<gene>
    <name evidence="3" type="ORF">ACFSKP_01660</name>
</gene>
<dbReference type="CDD" id="cd00293">
    <property type="entry name" value="USP-like"/>
    <property type="match status" value="1"/>
</dbReference>
<dbReference type="Proteomes" id="UP001597374">
    <property type="component" value="Unassembled WGS sequence"/>
</dbReference>
<reference evidence="4" key="1">
    <citation type="journal article" date="2019" name="Int. J. Syst. Evol. Microbiol.">
        <title>The Global Catalogue of Microorganisms (GCM) 10K type strain sequencing project: providing services to taxonomists for standard genome sequencing and annotation.</title>
        <authorList>
            <consortium name="The Broad Institute Genomics Platform"/>
            <consortium name="The Broad Institute Genome Sequencing Center for Infectious Disease"/>
            <person name="Wu L."/>
            <person name="Ma J."/>
        </authorList>
    </citation>
    <scope>NUCLEOTIDE SEQUENCE [LARGE SCALE GENOMIC DNA]</scope>
    <source>
        <strain evidence="4">CGMCC 4.1782</strain>
    </source>
</reference>
<proteinExistence type="inferred from homology"/>
<dbReference type="PANTHER" id="PTHR46268">
    <property type="entry name" value="STRESS RESPONSE PROTEIN NHAX"/>
    <property type="match status" value="1"/>
</dbReference>